<organism evidence="4">
    <name type="scientific">Soboliphyme baturini</name>
    <dbReference type="NCBI Taxonomy" id="241478"/>
    <lineage>
        <taxon>Eukaryota</taxon>
        <taxon>Metazoa</taxon>
        <taxon>Ecdysozoa</taxon>
        <taxon>Nematoda</taxon>
        <taxon>Enoplea</taxon>
        <taxon>Dorylaimia</taxon>
        <taxon>Dioctophymatida</taxon>
        <taxon>Dioctophymatoidea</taxon>
        <taxon>Soboliphymatidae</taxon>
        <taxon>Soboliphyme</taxon>
    </lineage>
</organism>
<dbReference type="AlphaFoldDB" id="A0A183J4E7"/>
<sequence length="147" mass="16345">MRIECFLPIVAVTVTSNVSDVDSDLALQQDVVIASDVSEMIINSRNDYSRRCPVGPWIFSFRSAKGIDSWCAIENVRSFATDATCEEEDDTTLREKTGNWTSTPGRRNYQPPAVERRNLPDDRVGKNSSDRLPLVSAATAMNFLVKG</sequence>
<evidence type="ECO:0000313" key="2">
    <source>
        <dbReference type="EMBL" id="VDP34314.1"/>
    </source>
</evidence>
<evidence type="ECO:0000256" key="1">
    <source>
        <dbReference type="SAM" id="MobiDB-lite"/>
    </source>
</evidence>
<evidence type="ECO:0000313" key="4">
    <source>
        <dbReference type="WBParaSite" id="SBAD_0001112101-mRNA-1"/>
    </source>
</evidence>
<accession>A0A183J4E7</accession>
<feature type="region of interest" description="Disordered" evidence="1">
    <location>
        <begin position="89"/>
        <end position="130"/>
    </location>
</feature>
<evidence type="ECO:0000313" key="3">
    <source>
        <dbReference type="Proteomes" id="UP000270296"/>
    </source>
</evidence>
<dbReference type="WBParaSite" id="SBAD_0001112101-mRNA-1">
    <property type="protein sequence ID" value="SBAD_0001112101-mRNA-1"/>
    <property type="gene ID" value="SBAD_0001112101"/>
</dbReference>
<dbReference type="Proteomes" id="UP000270296">
    <property type="component" value="Unassembled WGS sequence"/>
</dbReference>
<protein>
    <submittedName>
        <fullName evidence="4">Secreted protein</fullName>
    </submittedName>
</protein>
<gene>
    <name evidence="2" type="ORF">SBAD_LOCUS10745</name>
</gene>
<reference evidence="4" key="1">
    <citation type="submission" date="2016-06" db="UniProtKB">
        <authorList>
            <consortium name="WormBaseParasite"/>
        </authorList>
    </citation>
    <scope>IDENTIFICATION</scope>
</reference>
<reference evidence="2 3" key="2">
    <citation type="submission" date="2018-11" db="EMBL/GenBank/DDBJ databases">
        <authorList>
            <consortium name="Pathogen Informatics"/>
        </authorList>
    </citation>
    <scope>NUCLEOTIDE SEQUENCE [LARGE SCALE GENOMIC DNA]</scope>
</reference>
<proteinExistence type="predicted"/>
<feature type="compositionally biased region" description="Basic and acidic residues" evidence="1">
    <location>
        <begin position="114"/>
        <end position="129"/>
    </location>
</feature>
<name>A0A183J4E7_9BILA</name>
<keyword evidence="3" id="KW-1185">Reference proteome</keyword>
<dbReference type="EMBL" id="UZAM01014500">
    <property type="protein sequence ID" value="VDP34314.1"/>
    <property type="molecule type" value="Genomic_DNA"/>
</dbReference>